<evidence type="ECO:0000313" key="1">
    <source>
        <dbReference type="EMBL" id="SVB94189.1"/>
    </source>
</evidence>
<proteinExistence type="predicted"/>
<reference evidence="1" key="1">
    <citation type="submission" date="2018-05" db="EMBL/GenBank/DDBJ databases">
        <authorList>
            <person name="Lanie J.A."/>
            <person name="Ng W.-L."/>
            <person name="Kazmierczak K.M."/>
            <person name="Andrzejewski T.M."/>
            <person name="Davidsen T.M."/>
            <person name="Wayne K.J."/>
            <person name="Tettelin H."/>
            <person name="Glass J.I."/>
            <person name="Rusch D."/>
            <person name="Podicherti R."/>
            <person name="Tsui H.-C.T."/>
            <person name="Winkler M.E."/>
        </authorList>
    </citation>
    <scope>NUCLEOTIDE SEQUENCE</scope>
</reference>
<accession>A0A382I4I2</accession>
<protein>
    <submittedName>
        <fullName evidence="1">Uncharacterized protein</fullName>
    </submittedName>
</protein>
<dbReference type="EMBL" id="UINC01064990">
    <property type="protein sequence ID" value="SVB94189.1"/>
    <property type="molecule type" value="Genomic_DNA"/>
</dbReference>
<sequence length="50" mass="5691">MSTLILLVFSSFCAVLVFAQNYEVPRTQWGQPDLQGVWNFSSNVPMQRPS</sequence>
<dbReference type="AlphaFoldDB" id="A0A382I4I2"/>
<organism evidence="1">
    <name type="scientific">marine metagenome</name>
    <dbReference type="NCBI Taxonomy" id="408172"/>
    <lineage>
        <taxon>unclassified sequences</taxon>
        <taxon>metagenomes</taxon>
        <taxon>ecological metagenomes</taxon>
    </lineage>
</organism>
<gene>
    <name evidence="1" type="ORF">METZ01_LOCUS247043</name>
</gene>
<name>A0A382I4I2_9ZZZZ</name>
<feature type="non-terminal residue" evidence="1">
    <location>
        <position position="50"/>
    </location>
</feature>